<dbReference type="PANTHER" id="PTHR21314:SF0">
    <property type="entry name" value="QUEUOSINE 5'-PHOSPHATE N-GLYCOSYLASE_HYDROLASE"/>
    <property type="match status" value="1"/>
</dbReference>
<keyword evidence="1 6" id="KW-0378">Hydrolase</keyword>
<name>A0AA85IS41_TRIRE</name>
<comment type="catalytic activity">
    <reaction evidence="5 6">
        <text>queuosine 5'-phosphate + H2O = queuine + D-ribose 5-phosphate</text>
        <dbReference type="Rhea" id="RHEA:75387"/>
        <dbReference type="ChEBI" id="CHEBI:15377"/>
        <dbReference type="ChEBI" id="CHEBI:17433"/>
        <dbReference type="ChEBI" id="CHEBI:78346"/>
        <dbReference type="ChEBI" id="CHEBI:194371"/>
    </reaction>
    <physiologicalReaction direction="left-to-right" evidence="5 6">
        <dbReference type="Rhea" id="RHEA:75388"/>
    </physiologicalReaction>
</comment>
<dbReference type="InterPro" id="IPR019438">
    <property type="entry name" value="Q_salvage"/>
</dbReference>
<dbReference type="GO" id="GO:0006400">
    <property type="term" value="P:tRNA modification"/>
    <property type="evidence" value="ECO:0007669"/>
    <property type="project" value="TreeGrafter"/>
</dbReference>
<evidence type="ECO:0000256" key="1">
    <source>
        <dbReference type="ARBA" id="ARBA00022801"/>
    </source>
</evidence>
<evidence type="ECO:0000313" key="8">
    <source>
        <dbReference type="WBParaSite" id="TREG1_101920.1"/>
    </source>
</evidence>
<comment type="similarity">
    <text evidence="2 6">Belongs to the QNG1 protein family.</text>
</comment>
<reference evidence="8" key="2">
    <citation type="submission" date="2023-11" db="UniProtKB">
        <authorList>
            <consortium name="WormBaseParasite"/>
        </authorList>
    </citation>
    <scope>IDENTIFICATION</scope>
</reference>
<proteinExistence type="inferred from homology"/>
<dbReference type="Pfam" id="PF10343">
    <property type="entry name" value="Q_salvage"/>
    <property type="match status" value="1"/>
</dbReference>
<reference evidence="7" key="1">
    <citation type="submission" date="2022-06" db="EMBL/GenBank/DDBJ databases">
        <authorList>
            <person name="Berger JAMES D."/>
            <person name="Berger JAMES D."/>
        </authorList>
    </citation>
    <scope>NUCLEOTIDE SEQUENCE [LARGE SCALE GENOMIC DNA]</scope>
</reference>
<dbReference type="EC" id="3.2.2.-" evidence="6"/>
<protein>
    <recommendedName>
        <fullName evidence="3 6">Queuosine 5'-phosphate N-glycosylase/hydrolase</fullName>
        <ecNumber evidence="6">3.2.2.-</ecNumber>
    </recommendedName>
    <alternativeName>
        <fullName evidence="4 6">Queuosine-nucleotide N-glycosylase/hydrolase</fullName>
    </alternativeName>
</protein>
<accession>A0AA85IS41</accession>
<dbReference type="GO" id="GO:0016787">
    <property type="term" value="F:hydrolase activity"/>
    <property type="evidence" value="ECO:0007669"/>
    <property type="project" value="UniProtKB-KW"/>
</dbReference>
<dbReference type="AlphaFoldDB" id="A0AA85IS41"/>
<dbReference type="Proteomes" id="UP000050795">
    <property type="component" value="Unassembled WGS sequence"/>
</dbReference>
<dbReference type="WBParaSite" id="TREG1_101920.1">
    <property type="protein sequence ID" value="TREG1_101920.1"/>
    <property type="gene ID" value="TREG1_101920"/>
</dbReference>
<evidence type="ECO:0000256" key="6">
    <source>
        <dbReference type="RuleBase" id="RU365002"/>
    </source>
</evidence>
<evidence type="ECO:0000256" key="3">
    <source>
        <dbReference type="ARBA" id="ARBA00035306"/>
    </source>
</evidence>
<evidence type="ECO:0000256" key="2">
    <source>
        <dbReference type="ARBA" id="ARBA00035119"/>
    </source>
</evidence>
<organism evidence="7 8">
    <name type="scientific">Trichobilharzia regenti</name>
    <name type="common">Nasal bird schistosome</name>
    <dbReference type="NCBI Taxonomy" id="157069"/>
    <lineage>
        <taxon>Eukaryota</taxon>
        <taxon>Metazoa</taxon>
        <taxon>Spiralia</taxon>
        <taxon>Lophotrochozoa</taxon>
        <taxon>Platyhelminthes</taxon>
        <taxon>Trematoda</taxon>
        <taxon>Digenea</taxon>
        <taxon>Strigeidida</taxon>
        <taxon>Schistosomatoidea</taxon>
        <taxon>Schistosomatidae</taxon>
        <taxon>Trichobilharzia</taxon>
    </lineage>
</organism>
<dbReference type="PANTHER" id="PTHR21314">
    <property type="entry name" value="QUEUOSINE 5'-PHOSPHATE N-GLYCOSYLASE_HYDROLASE-RELATED"/>
    <property type="match status" value="1"/>
</dbReference>
<sequence>MFLVFSTRYFLCFNAHQSYFSISFHAFFQIVSSFCSHLLVLVVNNMGYMDHLPPLPSSMFIMQNSKHVSINNDGIQRVMNLLVERCRDHPLTPENWLKHELTPNAADDQAIEWIFVTSLLNFSFWSNTDAQFEVLYKGNVYTGYWALCAAVNRAMDEGIDILNPTVYQNISDEQLKHIFRSCTTESIPLFHERLVALQNAGKTLLENFSGAFKNVLIKCDKSASKLLTLLCDYFPNFRDYTVYKGKNDFGR</sequence>
<evidence type="ECO:0000313" key="7">
    <source>
        <dbReference type="Proteomes" id="UP000050795"/>
    </source>
</evidence>
<comment type="function">
    <text evidence="6">Catalyzes the hydrolysis of queuosine 5'-phosphate, releasing the nucleobase queuine (q). Is required for salvage of queuine from exogenous queuosine (Q) that is imported and then converted to queuosine 5'-phosphate intracellularly.</text>
</comment>
<keyword evidence="7" id="KW-1185">Reference proteome</keyword>
<evidence type="ECO:0000256" key="5">
    <source>
        <dbReference type="ARBA" id="ARBA00048204"/>
    </source>
</evidence>
<evidence type="ECO:0000256" key="4">
    <source>
        <dbReference type="ARBA" id="ARBA00035393"/>
    </source>
</evidence>